<dbReference type="InterPro" id="IPR022742">
    <property type="entry name" value="Hydrolase_4"/>
</dbReference>
<dbReference type="Gene3D" id="3.40.50.1820">
    <property type="entry name" value="alpha/beta hydrolase"/>
    <property type="match status" value="1"/>
</dbReference>
<feature type="compositionally biased region" description="Low complexity" evidence="1">
    <location>
        <begin position="274"/>
        <end position="283"/>
    </location>
</feature>
<dbReference type="PANTHER" id="PTHR12277:SF81">
    <property type="entry name" value="PROTEIN ABHD13"/>
    <property type="match status" value="1"/>
</dbReference>
<sequence>MALQILVNNIVFAPPNNANSLEAVQLQQNKCNMEFVRKKDDRHIAYYHVAPGGGRVTQDRLREVTQTATVVLFHHGNAEDLGGCYHYVEWFAASFGVAVVMYDYCGYGLSGGLDTRGTASFSVTEKTVYSDADDMYAQVLKLGYPAHRIIIVGRSVGGGPACYLAQKHHNEIGGLILISTFTSCLRVVSSCCLPSFCCCVDLFPNYRRVKVVMECPVLIMHGTDDRVVPYHCSCELLETIDERRASTLQGLQRHRKRAAARRKDGSAAQSPLKASSSARSNQSLSGAHVSNAEPWYPPAPGDLDSVYDLYRRAYAAIPEAIRSDAARDVGFGTHEAQIGTFHKWFPGCGHNDIENREMQMFGQAVTWFVRFAKAFSVERGK</sequence>
<dbReference type="VEuPathDB" id="TriTrypDB:LpyrH10_19_1530"/>
<evidence type="ECO:0000313" key="4">
    <source>
        <dbReference type="Proteomes" id="UP000037923"/>
    </source>
</evidence>
<keyword evidence="4" id="KW-1185">Reference proteome</keyword>
<dbReference type="Proteomes" id="UP000037923">
    <property type="component" value="Unassembled WGS sequence"/>
</dbReference>
<dbReference type="OrthoDB" id="446723at2759"/>
<gene>
    <name evidence="3" type="ORF">ABB37_07602</name>
</gene>
<proteinExistence type="predicted"/>
<reference evidence="3 4" key="1">
    <citation type="submission" date="2015-07" db="EMBL/GenBank/DDBJ databases">
        <title>High-quality genome of monoxenous trypanosomatid Leptomonas pyrrhocoris.</title>
        <authorList>
            <person name="Flegontov P."/>
            <person name="Butenko A."/>
            <person name="Firsov S."/>
            <person name="Vlcek C."/>
            <person name="Logacheva M.D."/>
            <person name="Field M."/>
            <person name="Filatov D."/>
            <person name="Flegontova O."/>
            <person name="Gerasimov E."/>
            <person name="Jackson A.P."/>
            <person name="Kelly S."/>
            <person name="Opperdoes F."/>
            <person name="O'Reilly A."/>
            <person name="Votypka J."/>
            <person name="Yurchenko V."/>
            <person name="Lukes J."/>
        </authorList>
    </citation>
    <scope>NUCLEOTIDE SEQUENCE [LARGE SCALE GENOMIC DNA]</scope>
    <source>
        <strain evidence="3">H10</strain>
    </source>
</reference>
<evidence type="ECO:0000313" key="3">
    <source>
        <dbReference type="EMBL" id="KPA76783.1"/>
    </source>
</evidence>
<name>A0A0M9FVD8_LEPPY</name>
<dbReference type="OMA" id="CVDLFPN"/>
<dbReference type="SUPFAM" id="SSF53474">
    <property type="entry name" value="alpha/beta-Hydrolases"/>
    <property type="match status" value="1"/>
</dbReference>
<evidence type="ECO:0000256" key="1">
    <source>
        <dbReference type="SAM" id="MobiDB-lite"/>
    </source>
</evidence>
<feature type="region of interest" description="Disordered" evidence="1">
    <location>
        <begin position="251"/>
        <end position="283"/>
    </location>
</feature>
<accession>A0A0M9FVD8</accession>
<dbReference type="GeneID" id="26907887"/>
<organism evidence="3 4">
    <name type="scientific">Leptomonas pyrrhocoris</name>
    <name type="common">Firebug parasite</name>
    <dbReference type="NCBI Taxonomy" id="157538"/>
    <lineage>
        <taxon>Eukaryota</taxon>
        <taxon>Discoba</taxon>
        <taxon>Euglenozoa</taxon>
        <taxon>Kinetoplastea</taxon>
        <taxon>Metakinetoplastina</taxon>
        <taxon>Trypanosomatida</taxon>
        <taxon>Trypanosomatidae</taxon>
        <taxon>Leishmaniinae</taxon>
        <taxon>Leptomonas</taxon>
    </lineage>
</organism>
<dbReference type="AlphaFoldDB" id="A0A0M9FVD8"/>
<dbReference type="Pfam" id="PF12146">
    <property type="entry name" value="Hydrolase_4"/>
    <property type="match status" value="1"/>
</dbReference>
<feature type="domain" description="Serine aminopeptidase S33" evidence="2">
    <location>
        <begin position="68"/>
        <end position="182"/>
    </location>
</feature>
<comment type="caution">
    <text evidence="3">The sequence shown here is derived from an EMBL/GenBank/DDBJ whole genome shotgun (WGS) entry which is preliminary data.</text>
</comment>
<evidence type="ECO:0000259" key="2">
    <source>
        <dbReference type="Pfam" id="PF12146"/>
    </source>
</evidence>
<protein>
    <submittedName>
        <fullName evidence="3">Putative serine peptidase</fullName>
    </submittedName>
</protein>
<dbReference type="InterPro" id="IPR029058">
    <property type="entry name" value="AB_hydrolase_fold"/>
</dbReference>
<dbReference type="EMBL" id="LGTL01000019">
    <property type="protein sequence ID" value="KPA76783.1"/>
    <property type="molecule type" value="Genomic_DNA"/>
</dbReference>
<dbReference type="PANTHER" id="PTHR12277">
    <property type="entry name" value="ALPHA/BETA HYDROLASE DOMAIN-CONTAINING PROTEIN"/>
    <property type="match status" value="1"/>
</dbReference>
<dbReference type="RefSeq" id="XP_015655222.1">
    <property type="nucleotide sequence ID" value="XM_015806300.1"/>
</dbReference>